<feature type="signal peptide" evidence="6">
    <location>
        <begin position="1"/>
        <end position="18"/>
    </location>
</feature>
<dbReference type="InParanoid" id="F4NYR7"/>
<reference evidence="7 8" key="1">
    <citation type="submission" date="2009-12" db="EMBL/GenBank/DDBJ databases">
        <title>The draft genome of Batrachochytrium dendrobatidis.</title>
        <authorList>
            <consortium name="US DOE Joint Genome Institute (JGI-PGF)"/>
            <person name="Kuo A."/>
            <person name="Salamov A."/>
            <person name="Schmutz J."/>
            <person name="Lucas S."/>
            <person name="Pitluck S."/>
            <person name="Rosenblum E."/>
            <person name="Stajich J."/>
            <person name="Eisen M."/>
            <person name="Grigoriev I.V."/>
        </authorList>
    </citation>
    <scope>NUCLEOTIDE SEQUENCE [LARGE SCALE GENOMIC DNA]</scope>
    <source>
        <strain evidence="8">JAM81 / FGSC 10211</strain>
    </source>
</reference>
<evidence type="ECO:0000256" key="2">
    <source>
        <dbReference type="ARBA" id="ARBA00022525"/>
    </source>
</evidence>
<feature type="compositionally biased region" description="Low complexity" evidence="5">
    <location>
        <begin position="310"/>
        <end position="335"/>
    </location>
</feature>
<dbReference type="PANTHER" id="PTHR31279:SF58">
    <property type="entry name" value="PROTEIN EXORDIUM-LIKE 2"/>
    <property type="match status" value="1"/>
</dbReference>
<keyword evidence="3 6" id="KW-0732">Signal</keyword>
<evidence type="ECO:0000313" key="7">
    <source>
        <dbReference type="EMBL" id="EGF82077.1"/>
    </source>
</evidence>
<dbReference type="PANTHER" id="PTHR31279">
    <property type="entry name" value="PROTEIN EXORDIUM-LIKE 5"/>
    <property type="match status" value="1"/>
</dbReference>
<gene>
    <name evidence="7" type="ORF">BATDEDRAFT_87145</name>
</gene>
<evidence type="ECO:0000256" key="1">
    <source>
        <dbReference type="ARBA" id="ARBA00004613"/>
    </source>
</evidence>
<sequence length="396" mass="42057">MIATTLLVASLAVAGCIAAPSVHHKNKISPMYGKHRFAGAADTITYNMSAPLLTGPLNVYFIYYGNWTVSQKKLVKDFTSGIGASDWWTTEKKYYYQKSASSPKVYIDGQVNYAGSVDNNYSVGKTLNGTAIPDLVSKYITAGTFPEDTNAVYYMLISSDVTEIALGSSFCSDYCGYHDSANDAKGKEIYYALSGQFSSDCMAGCAPPTNSASSPNNDPSTDAMLSVMAHELAEAASDPSNIRAWNDAAGAENGDMCAYTYGTTKTEPNGSSSNCGWNGRRFMIQQNWDPETQSCTMGSATKPGPNHSSVTTTTTTEVPTTTTTTTEVPTTTTTTTEVPVITTTTTEVPVITTTTEVPVITTGVPETTTNAPAPSATAGCDVWDICCIYVGRNCDA</sequence>
<dbReference type="InterPro" id="IPR006766">
    <property type="entry name" value="EXORDIUM-like"/>
</dbReference>
<keyword evidence="8" id="KW-1185">Reference proteome</keyword>
<evidence type="ECO:0000256" key="5">
    <source>
        <dbReference type="SAM" id="MobiDB-lite"/>
    </source>
</evidence>
<proteinExistence type="inferred from homology"/>
<evidence type="ECO:0008006" key="9">
    <source>
        <dbReference type="Google" id="ProtNLM"/>
    </source>
</evidence>
<dbReference type="OrthoDB" id="2146479at2759"/>
<comment type="subcellular location">
    <subcellularLocation>
        <location evidence="1">Secreted</location>
    </subcellularLocation>
</comment>
<dbReference type="OMA" id="YPFAWPN"/>
<evidence type="ECO:0000256" key="3">
    <source>
        <dbReference type="ARBA" id="ARBA00022729"/>
    </source>
</evidence>
<dbReference type="Pfam" id="PF04674">
    <property type="entry name" value="Phi_1"/>
    <property type="match status" value="1"/>
</dbReference>
<feature type="chain" id="PRO_5003312459" description="Phosphate-induced protein 1 conserved region-domain-containing protein" evidence="6">
    <location>
        <begin position="19"/>
        <end position="396"/>
    </location>
</feature>
<keyword evidence="2" id="KW-0964">Secreted</keyword>
<name>F4NYR7_BATDJ</name>
<evidence type="ECO:0000256" key="6">
    <source>
        <dbReference type="SAM" id="SignalP"/>
    </source>
</evidence>
<dbReference type="AlphaFoldDB" id="F4NYR7"/>
<feature type="region of interest" description="Disordered" evidence="5">
    <location>
        <begin position="296"/>
        <end position="335"/>
    </location>
</feature>
<evidence type="ECO:0000256" key="4">
    <source>
        <dbReference type="ARBA" id="ARBA00023591"/>
    </source>
</evidence>
<dbReference type="HOGENOM" id="CLU_053712_0_0_1"/>
<comment type="similarity">
    <text evidence="4">Belongs to the EXORDIUM family.</text>
</comment>
<dbReference type="GO" id="GO:0005576">
    <property type="term" value="C:extracellular region"/>
    <property type="evidence" value="ECO:0007669"/>
    <property type="project" value="UniProtKB-SubCell"/>
</dbReference>
<dbReference type="EMBL" id="GL882881">
    <property type="protein sequence ID" value="EGF82077.1"/>
    <property type="molecule type" value="Genomic_DNA"/>
</dbReference>
<dbReference type="Proteomes" id="UP000007241">
    <property type="component" value="Unassembled WGS sequence"/>
</dbReference>
<organism evidence="7 8">
    <name type="scientific">Batrachochytrium dendrobatidis (strain JAM81 / FGSC 10211)</name>
    <name type="common">Frog chytrid fungus</name>
    <dbReference type="NCBI Taxonomy" id="684364"/>
    <lineage>
        <taxon>Eukaryota</taxon>
        <taxon>Fungi</taxon>
        <taxon>Fungi incertae sedis</taxon>
        <taxon>Chytridiomycota</taxon>
        <taxon>Chytridiomycota incertae sedis</taxon>
        <taxon>Chytridiomycetes</taxon>
        <taxon>Rhizophydiales</taxon>
        <taxon>Rhizophydiales incertae sedis</taxon>
        <taxon>Batrachochytrium</taxon>
    </lineage>
</organism>
<accession>F4NYR7</accession>
<dbReference type="GeneID" id="18242687"/>
<protein>
    <recommendedName>
        <fullName evidence="9">Phosphate-induced protein 1 conserved region-domain-containing protein</fullName>
    </recommendedName>
</protein>
<dbReference type="RefSeq" id="XP_006677626.1">
    <property type="nucleotide sequence ID" value="XM_006677563.1"/>
</dbReference>
<evidence type="ECO:0000313" key="8">
    <source>
        <dbReference type="Proteomes" id="UP000007241"/>
    </source>
</evidence>